<feature type="domain" description="Aldehyde dehydrogenase" evidence="4">
    <location>
        <begin position="2"/>
        <end position="166"/>
    </location>
</feature>
<dbReference type="InterPro" id="IPR016161">
    <property type="entry name" value="Ald_DH/histidinol_DH"/>
</dbReference>
<feature type="region of interest" description="Disordered" evidence="3">
    <location>
        <begin position="158"/>
        <end position="178"/>
    </location>
</feature>
<evidence type="ECO:0000256" key="2">
    <source>
        <dbReference type="ARBA" id="ARBA00023002"/>
    </source>
</evidence>
<sequence>MEAVTEFARAQVVGNPLDEATTCGPMASEAHLNRLLGFIDRARETQARLTIGGQRPADLDRGWFVQPTVFADVDNHDPIAVEEVFGPVLTVIPYDGGDDAAIRMANDSAYGLAGSVWTADEARGVEVARHVRTGTIGVNYYAIDPRAPFGGMKDSGIGRERGPEGLAGCDGAAAAPGR</sequence>
<dbReference type="Gene3D" id="3.40.309.10">
    <property type="entry name" value="Aldehyde Dehydrogenase, Chain A, domain 2"/>
    <property type="match status" value="1"/>
</dbReference>
<evidence type="ECO:0000259" key="4">
    <source>
        <dbReference type="Pfam" id="PF00171"/>
    </source>
</evidence>
<gene>
    <name evidence="5" type="ORF">GCM10023215_29650</name>
</gene>
<organism evidence="5 6">
    <name type="scientific">Pseudonocardia yuanmonensis</name>
    <dbReference type="NCBI Taxonomy" id="1095914"/>
    <lineage>
        <taxon>Bacteria</taxon>
        <taxon>Bacillati</taxon>
        <taxon>Actinomycetota</taxon>
        <taxon>Actinomycetes</taxon>
        <taxon>Pseudonocardiales</taxon>
        <taxon>Pseudonocardiaceae</taxon>
        <taxon>Pseudonocardia</taxon>
    </lineage>
</organism>
<dbReference type="EMBL" id="BAABIC010000009">
    <property type="protein sequence ID" value="GAA4690917.1"/>
    <property type="molecule type" value="Genomic_DNA"/>
</dbReference>
<evidence type="ECO:0000313" key="5">
    <source>
        <dbReference type="EMBL" id="GAA4690917.1"/>
    </source>
</evidence>
<dbReference type="InterPro" id="IPR016162">
    <property type="entry name" value="Ald_DH_N"/>
</dbReference>
<comment type="similarity">
    <text evidence="1">Belongs to the aldehyde dehydrogenase family.</text>
</comment>
<proteinExistence type="inferred from homology"/>
<evidence type="ECO:0000256" key="3">
    <source>
        <dbReference type="SAM" id="MobiDB-lite"/>
    </source>
</evidence>
<dbReference type="Proteomes" id="UP001500325">
    <property type="component" value="Unassembled WGS sequence"/>
</dbReference>
<protein>
    <recommendedName>
        <fullName evidence="4">Aldehyde dehydrogenase domain-containing protein</fullName>
    </recommendedName>
</protein>
<dbReference type="PANTHER" id="PTHR42804">
    <property type="entry name" value="ALDEHYDE DEHYDROGENASE"/>
    <property type="match status" value="1"/>
</dbReference>
<dbReference type="InterPro" id="IPR015590">
    <property type="entry name" value="Aldehyde_DH_dom"/>
</dbReference>
<name>A0ABP8WJG0_9PSEU</name>
<reference evidence="6" key="1">
    <citation type="journal article" date="2019" name="Int. J. Syst. Evol. Microbiol.">
        <title>The Global Catalogue of Microorganisms (GCM) 10K type strain sequencing project: providing services to taxonomists for standard genome sequencing and annotation.</title>
        <authorList>
            <consortium name="The Broad Institute Genomics Platform"/>
            <consortium name="The Broad Institute Genome Sequencing Center for Infectious Disease"/>
            <person name="Wu L."/>
            <person name="Ma J."/>
        </authorList>
    </citation>
    <scope>NUCLEOTIDE SEQUENCE [LARGE SCALE GENOMIC DNA]</scope>
    <source>
        <strain evidence="6">JCM 18055</strain>
    </source>
</reference>
<evidence type="ECO:0000313" key="6">
    <source>
        <dbReference type="Proteomes" id="UP001500325"/>
    </source>
</evidence>
<dbReference type="RefSeq" id="WP_345381082.1">
    <property type="nucleotide sequence ID" value="NZ_BAABIC010000009.1"/>
</dbReference>
<dbReference type="SUPFAM" id="SSF53720">
    <property type="entry name" value="ALDH-like"/>
    <property type="match status" value="1"/>
</dbReference>
<evidence type="ECO:0000256" key="1">
    <source>
        <dbReference type="ARBA" id="ARBA00009986"/>
    </source>
</evidence>
<dbReference type="Pfam" id="PF00171">
    <property type="entry name" value="Aldedh"/>
    <property type="match status" value="1"/>
</dbReference>
<dbReference type="Gene3D" id="3.40.605.10">
    <property type="entry name" value="Aldehyde Dehydrogenase, Chain A, domain 1"/>
    <property type="match status" value="1"/>
</dbReference>
<keyword evidence="6" id="KW-1185">Reference proteome</keyword>
<keyword evidence="2" id="KW-0560">Oxidoreductase</keyword>
<dbReference type="InterPro" id="IPR016163">
    <property type="entry name" value="Ald_DH_C"/>
</dbReference>
<comment type="caution">
    <text evidence="5">The sequence shown here is derived from an EMBL/GenBank/DDBJ whole genome shotgun (WGS) entry which is preliminary data.</text>
</comment>
<accession>A0ABP8WJG0</accession>
<dbReference type="PANTHER" id="PTHR42804:SF1">
    <property type="entry name" value="ALDEHYDE DEHYDROGENASE-RELATED"/>
    <property type="match status" value="1"/>
</dbReference>